<dbReference type="Gene3D" id="3.90.220.20">
    <property type="entry name" value="DNA methylase specificity domains"/>
    <property type="match status" value="1"/>
</dbReference>
<dbReference type="EMBL" id="DNAN01000150">
    <property type="protein sequence ID" value="HAW74961.1"/>
    <property type="molecule type" value="Genomic_DNA"/>
</dbReference>
<evidence type="ECO:0000313" key="5">
    <source>
        <dbReference type="EMBL" id="HAW74961.1"/>
    </source>
</evidence>
<comment type="similarity">
    <text evidence="1">Belongs to the type-I restriction system S methylase family.</text>
</comment>
<feature type="domain" description="Type I restriction modification DNA specificity" evidence="4">
    <location>
        <begin position="3"/>
        <end position="160"/>
    </location>
</feature>
<dbReference type="GO" id="GO:0004519">
    <property type="term" value="F:endonuclease activity"/>
    <property type="evidence" value="ECO:0007669"/>
    <property type="project" value="UniProtKB-KW"/>
</dbReference>
<dbReference type="InterPro" id="IPR000055">
    <property type="entry name" value="Restrct_endonuc_typeI_TRD"/>
</dbReference>
<keyword evidence="2" id="KW-0680">Restriction system</keyword>
<organism evidence="5 6">
    <name type="scientific">Alteromonas australica</name>
    <dbReference type="NCBI Taxonomy" id="589873"/>
    <lineage>
        <taxon>Bacteria</taxon>
        <taxon>Pseudomonadati</taxon>
        <taxon>Pseudomonadota</taxon>
        <taxon>Gammaproteobacteria</taxon>
        <taxon>Alteromonadales</taxon>
        <taxon>Alteromonadaceae</taxon>
        <taxon>Alteromonas/Salinimonas group</taxon>
        <taxon>Alteromonas</taxon>
    </lineage>
</organism>
<accession>A0A350P0Z4</accession>
<dbReference type="SUPFAM" id="SSF116734">
    <property type="entry name" value="DNA methylase specificity domain"/>
    <property type="match status" value="1"/>
</dbReference>
<keyword evidence="5" id="KW-0540">Nuclease</keyword>
<keyword evidence="5" id="KW-0378">Hydrolase</keyword>
<keyword evidence="5" id="KW-0255">Endonuclease</keyword>
<evidence type="ECO:0000256" key="1">
    <source>
        <dbReference type="ARBA" id="ARBA00010923"/>
    </source>
</evidence>
<dbReference type="InterPro" id="IPR052021">
    <property type="entry name" value="Type-I_RS_S_subunit"/>
</dbReference>
<dbReference type="Proteomes" id="UP000263517">
    <property type="component" value="Unassembled WGS sequence"/>
</dbReference>
<protein>
    <submittedName>
        <fullName evidence="5">Type I restriction endonuclease subunit S</fullName>
    </submittedName>
</protein>
<evidence type="ECO:0000256" key="3">
    <source>
        <dbReference type="ARBA" id="ARBA00023125"/>
    </source>
</evidence>
<dbReference type="AlphaFoldDB" id="A0A350P0Z4"/>
<dbReference type="GO" id="GO:0003677">
    <property type="term" value="F:DNA binding"/>
    <property type="evidence" value="ECO:0007669"/>
    <property type="project" value="UniProtKB-KW"/>
</dbReference>
<sequence length="202" mass="22729">MGFKLKDIADIRLGHPFRGSIKGDEDGDVHVVQVRDTNDSGEVNGSNLVRTFLAGRKKPDWLQKGDILFVAKGANHYAAIVDDGVLPGQSVCSPHFFLVRIKPKKHVIALPAFIAWQLNQIPAQRYFFNSAEGSLYVSIRKQVLEDTPLVLPSIERQRQLISMQLCALKEKKTLQRLIENRQQQINAIAKNELEPYSGTDRV</sequence>
<name>A0A350P0Z4_9ALTE</name>
<evidence type="ECO:0000259" key="4">
    <source>
        <dbReference type="Pfam" id="PF01420"/>
    </source>
</evidence>
<dbReference type="CDD" id="cd16961">
    <property type="entry name" value="RMtype1_S_TRD-CR_like"/>
    <property type="match status" value="1"/>
</dbReference>
<evidence type="ECO:0000256" key="2">
    <source>
        <dbReference type="ARBA" id="ARBA00022747"/>
    </source>
</evidence>
<proteinExistence type="inferred from homology"/>
<dbReference type="PANTHER" id="PTHR30408">
    <property type="entry name" value="TYPE-1 RESTRICTION ENZYME ECOKI SPECIFICITY PROTEIN"/>
    <property type="match status" value="1"/>
</dbReference>
<dbReference type="PANTHER" id="PTHR30408:SF12">
    <property type="entry name" value="TYPE I RESTRICTION ENZYME MJAVIII SPECIFICITY SUBUNIT"/>
    <property type="match status" value="1"/>
</dbReference>
<comment type="caution">
    <text evidence="5">The sequence shown here is derived from an EMBL/GenBank/DDBJ whole genome shotgun (WGS) entry which is preliminary data.</text>
</comment>
<keyword evidence="3" id="KW-0238">DNA-binding</keyword>
<reference evidence="5 6" key="1">
    <citation type="journal article" date="2018" name="Nat. Biotechnol.">
        <title>A standardized bacterial taxonomy based on genome phylogeny substantially revises the tree of life.</title>
        <authorList>
            <person name="Parks D.H."/>
            <person name="Chuvochina M."/>
            <person name="Waite D.W."/>
            <person name="Rinke C."/>
            <person name="Skarshewski A."/>
            <person name="Chaumeil P.A."/>
            <person name="Hugenholtz P."/>
        </authorList>
    </citation>
    <scope>NUCLEOTIDE SEQUENCE [LARGE SCALE GENOMIC DNA]</scope>
    <source>
        <strain evidence="5">UBA11978</strain>
    </source>
</reference>
<evidence type="ECO:0000313" key="6">
    <source>
        <dbReference type="Proteomes" id="UP000263517"/>
    </source>
</evidence>
<gene>
    <name evidence="5" type="ORF">DCW74_04400</name>
</gene>
<dbReference type="RefSeq" id="WP_272977174.1">
    <property type="nucleotide sequence ID" value="NZ_CALBIY010000073.1"/>
</dbReference>
<dbReference type="InterPro" id="IPR044946">
    <property type="entry name" value="Restrct_endonuc_typeI_TRD_sf"/>
</dbReference>
<dbReference type="GO" id="GO:0009307">
    <property type="term" value="P:DNA restriction-modification system"/>
    <property type="evidence" value="ECO:0007669"/>
    <property type="project" value="UniProtKB-KW"/>
</dbReference>
<dbReference type="Pfam" id="PF01420">
    <property type="entry name" value="Methylase_S"/>
    <property type="match status" value="1"/>
</dbReference>